<dbReference type="EMBL" id="HBEG01000542">
    <property type="protein sequence ID" value="CAD8344542.1"/>
    <property type="molecule type" value="Transcribed_RNA"/>
</dbReference>
<organism evidence="2">
    <name type="scientific">Pyrodinium bahamense</name>
    <dbReference type="NCBI Taxonomy" id="73915"/>
    <lineage>
        <taxon>Eukaryota</taxon>
        <taxon>Sar</taxon>
        <taxon>Alveolata</taxon>
        <taxon>Dinophyceae</taxon>
        <taxon>Gonyaulacales</taxon>
        <taxon>Pyrocystaceae</taxon>
        <taxon>Pyrodinium</taxon>
    </lineage>
</organism>
<protein>
    <submittedName>
        <fullName evidence="2">Uncharacterized protein</fullName>
    </submittedName>
</protein>
<gene>
    <name evidence="2" type="ORF">PBAH0796_LOCUS280</name>
</gene>
<evidence type="ECO:0000313" key="2">
    <source>
        <dbReference type="EMBL" id="CAD8344542.1"/>
    </source>
</evidence>
<sequence length="193" mass="23015">MAMTSASLPSLMPDAEHHRLMRRLEHNARAREKADRLEGSNSVMMGLSKQQSKREHSQFIMDMQKTHQERVDRWTRKTQANPLNADLWAEDQKIFELNRARDKQERQQRKREEKLRREAHESIYARAMADVDELAILRNEKRMLVQNEKELKAMRDVERTNGRASKVLQQRKARELERQQAQLERALSEPRFC</sequence>
<accession>A0A7R9ZUT9</accession>
<name>A0A7R9ZUT9_9DINO</name>
<feature type="coiled-coil region" evidence="1">
    <location>
        <begin position="97"/>
        <end position="189"/>
    </location>
</feature>
<proteinExistence type="predicted"/>
<reference evidence="2" key="1">
    <citation type="submission" date="2021-01" db="EMBL/GenBank/DDBJ databases">
        <authorList>
            <person name="Corre E."/>
            <person name="Pelletier E."/>
            <person name="Niang G."/>
            <person name="Scheremetjew M."/>
            <person name="Finn R."/>
            <person name="Kale V."/>
            <person name="Holt S."/>
            <person name="Cochrane G."/>
            <person name="Meng A."/>
            <person name="Brown T."/>
            <person name="Cohen L."/>
        </authorList>
    </citation>
    <scope>NUCLEOTIDE SEQUENCE</scope>
    <source>
        <strain evidence="2">Pbaha01</strain>
    </source>
</reference>
<evidence type="ECO:0000256" key="1">
    <source>
        <dbReference type="SAM" id="Coils"/>
    </source>
</evidence>
<dbReference type="AlphaFoldDB" id="A0A7R9ZUT9"/>
<keyword evidence="1" id="KW-0175">Coiled coil</keyword>